<organism evidence="2 4">
    <name type="scientific">Acinetobacter proteolyticus</name>
    <dbReference type="NCBI Taxonomy" id="1776741"/>
    <lineage>
        <taxon>Bacteria</taxon>
        <taxon>Pseudomonadati</taxon>
        <taxon>Pseudomonadota</taxon>
        <taxon>Gammaproteobacteria</taxon>
        <taxon>Moraxellales</taxon>
        <taxon>Moraxellaceae</taxon>
        <taxon>Acinetobacter</taxon>
    </lineage>
</organism>
<dbReference type="Proteomes" id="UP000013034">
    <property type="component" value="Unassembled WGS sequence"/>
</dbReference>
<evidence type="ECO:0000313" key="4">
    <source>
        <dbReference type="Proteomes" id="UP000233553"/>
    </source>
</evidence>
<dbReference type="EMBL" id="APOI01000007">
    <property type="protein sequence ID" value="ENU24996.1"/>
    <property type="molecule type" value="Genomic_DNA"/>
</dbReference>
<dbReference type="AlphaFoldDB" id="A0A2N0WJM2"/>
<reference evidence="2 4" key="2">
    <citation type="submission" date="2017-12" db="EMBL/GenBank/DDBJ databases">
        <title>Draft Genome sequences of multiple microbial strains isolated from spacecraft associated surfaces.</title>
        <authorList>
            <person name="Seuylemezian A."/>
            <person name="Vaishampayan P."/>
            <person name="Venkateswaran K."/>
        </authorList>
    </citation>
    <scope>NUCLEOTIDE SEQUENCE [LARGE SCALE GENOMIC DNA]</scope>
    <source>
        <strain evidence="2 4">2P01AA</strain>
    </source>
</reference>
<gene>
    <name evidence="2" type="ORF">CW311_03020</name>
    <name evidence="1" type="ORF">F993_00386</name>
</gene>
<protein>
    <submittedName>
        <fullName evidence="2">DUF2004 domain-containing protein</fullName>
    </submittedName>
</protein>
<proteinExistence type="predicted"/>
<dbReference type="Proteomes" id="UP000233553">
    <property type="component" value="Unassembled WGS sequence"/>
</dbReference>
<sequence length="120" mass="13649">MMMTSGDAMSEQAIVERREQLARHAMQEALENQQAEDSVELFIQHHLEEIESAYWQKHFGTSTPTPLQVLSLLVLDHQWENEGLATHDMLDFTLPDGITNYVICVSFDSKGQVIDIAMES</sequence>
<evidence type="ECO:0000313" key="1">
    <source>
        <dbReference type="EMBL" id="ENU24996.1"/>
    </source>
</evidence>
<evidence type="ECO:0000313" key="3">
    <source>
        <dbReference type="Proteomes" id="UP000013034"/>
    </source>
</evidence>
<evidence type="ECO:0000313" key="2">
    <source>
        <dbReference type="EMBL" id="PKF36315.1"/>
    </source>
</evidence>
<name>A0A2N0WJM2_9GAMM</name>
<keyword evidence="3" id="KW-1185">Reference proteome</keyword>
<dbReference type="RefSeq" id="WP_004652362.1">
    <property type="nucleotide sequence ID" value="NZ_JBCNKA010000003.1"/>
</dbReference>
<accession>A0A2N0WJM2</accession>
<comment type="caution">
    <text evidence="2">The sequence shown here is derived from an EMBL/GenBank/DDBJ whole genome shotgun (WGS) entry which is preliminary data.</text>
</comment>
<dbReference type="EMBL" id="PISJ01000003">
    <property type="protein sequence ID" value="PKF36315.1"/>
    <property type="molecule type" value="Genomic_DNA"/>
</dbReference>
<reference evidence="1 3" key="1">
    <citation type="submission" date="2013-02" db="EMBL/GenBank/DDBJ databases">
        <title>The Genome Sequence of Acinetobacter sp. NIPH 809.</title>
        <authorList>
            <consortium name="The Broad Institute Genome Sequencing Platform"/>
            <consortium name="The Broad Institute Genome Sequencing Center for Infectious Disease"/>
            <person name="Cerqueira G."/>
            <person name="Feldgarden M."/>
            <person name="Courvalin P."/>
            <person name="Perichon B."/>
            <person name="Grillot-Courvalin C."/>
            <person name="Clermont D."/>
            <person name="Rocha E."/>
            <person name="Yoon E.-J."/>
            <person name="Nemec A."/>
            <person name="Walker B."/>
            <person name="Young S.K."/>
            <person name="Zeng Q."/>
            <person name="Gargeya S."/>
            <person name="Fitzgerald M."/>
            <person name="Haas B."/>
            <person name="Abouelleil A."/>
            <person name="Alvarado L."/>
            <person name="Arachchi H.M."/>
            <person name="Berlin A.M."/>
            <person name="Chapman S.B."/>
            <person name="Dewar J."/>
            <person name="Goldberg J."/>
            <person name="Griggs A."/>
            <person name="Gujja S."/>
            <person name="Hansen M."/>
            <person name="Howarth C."/>
            <person name="Imamovic A."/>
            <person name="Larimer J."/>
            <person name="McCowan C."/>
            <person name="Murphy C."/>
            <person name="Neiman D."/>
            <person name="Pearson M."/>
            <person name="Priest M."/>
            <person name="Roberts A."/>
            <person name="Saif S."/>
            <person name="Shea T."/>
            <person name="Sisk P."/>
            <person name="Sykes S."/>
            <person name="Wortman J."/>
            <person name="Nusbaum C."/>
            <person name="Birren B."/>
        </authorList>
    </citation>
    <scope>NUCLEOTIDE SEQUENCE [LARGE SCALE GENOMIC DNA]</scope>
    <source>
        <strain evidence="1 3">NIPH 809</strain>
    </source>
</reference>